<evidence type="ECO:0000313" key="2">
    <source>
        <dbReference type="EMBL" id="MEL1250232.1"/>
    </source>
</evidence>
<evidence type="ECO:0000256" key="1">
    <source>
        <dbReference type="SAM" id="SignalP"/>
    </source>
</evidence>
<dbReference type="SUPFAM" id="SSF48452">
    <property type="entry name" value="TPR-like"/>
    <property type="match status" value="1"/>
</dbReference>
<feature type="signal peptide" evidence="1">
    <location>
        <begin position="1"/>
        <end position="20"/>
    </location>
</feature>
<keyword evidence="3" id="KW-1185">Reference proteome</keyword>
<dbReference type="PROSITE" id="PS51257">
    <property type="entry name" value="PROKAR_LIPOPROTEIN"/>
    <property type="match status" value="1"/>
</dbReference>
<reference evidence="2 3" key="1">
    <citation type="submission" date="2024-04" db="EMBL/GenBank/DDBJ databases">
        <title>Aurantiacibacter sp. DGU6 16S ribosomal RNA gene Genome sequencing and assembly.</title>
        <authorList>
            <person name="Park S."/>
        </authorList>
    </citation>
    <scope>NUCLEOTIDE SEQUENCE [LARGE SCALE GENOMIC DNA]</scope>
    <source>
        <strain evidence="2 3">DGU6</strain>
    </source>
</reference>
<dbReference type="Proteomes" id="UP001497045">
    <property type="component" value="Unassembled WGS sequence"/>
</dbReference>
<comment type="caution">
    <text evidence="2">The sequence shown here is derived from an EMBL/GenBank/DDBJ whole genome shotgun (WGS) entry which is preliminary data.</text>
</comment>
<dbReference type="RefSeq" id="WP_341672753.1">
    <property type="nucleotide sequence ID" value="NZ_JBBYHV010000001.1"/>
</dbReference>
<name>A0ABU9ICT4_9SPHN</name>
<accession>A0ABU9ICT4</accession>
<proteinExistence type="predicted"/>
<organism evidence="2 3">
    <name type="scientific">Aurantiacibacter gilvus</name>
    <dbReference type="NCBI Taxonomy" id="3139141"/>
    <lineage>
        <taxon>Bacteria</taxon>
        <taxon>Pseudomonadati</taxon>
        <taxon>Pseudomonadota</taxon>
        <taxon>Alphaproteobacteria</taxon>
        <taxon>Sphingomonadales</taxon>
        <taxon>Erythrobacteraceae</taxon>
        <taxon>Aurantiacibacter</taxon>
    </lineage>
</organism>
<keyword evidence="1" id="KW-0732">Signal</keyword>
<dbReference type="EMBL" id="JBBYHV010000001">
    <property type="protein sequence ID" value="MEL1250232.1"/>
    <property type="molecule type" value="Genomic_DNA"/>
</dbReference>
<dbReference type="Pfam" id="PF14559">
    <property type="entry name" value="TPR_19"/>
    <property type="match status" value="1"/>
</dbReference>
<dbReference type="InterPro" id="IPR011990">
    <property type="entry name" value="TPR-like_helical_dom_sf"/>
</dbReference>
<feature type="chain" id="PRO_5047142578" evidence="1">
    <location>
        <begin position="21"/>
        <end position="337"/>
    </location>
</feature>
<dbReference type="Gene3D" id="1.25.40.10">
    <property type="entry name" value="Tetratricopeptide repeat domain"/>
    <property type="match status" value="1"/>
</dbReference>
<sequence length="337" mass="35572">MRMRAALLAVSMLASLGACSLLGDDALEAAQQAFEAEDYIVARDLALAALEDDAENVAALELLARAQLAMGQGGEVAAVLERIERAGGEAEDEALLAAEGQLQAGNPAAARELVGDQQTAEAWRLLALAAVQEDDEAAALEAFNNGRSAEGDKTKLYAAEASFHLSRGDLAAAAAAASLARALAPDRVETLYVSARVAEASGNHLQALSNYLRIIEKVPMDRPALLAAITASERAGQGAITRHLIAYGAQTRPLDPEFVYQQARVEAWDGRWAAVRERLQAHEPELVDHPAARVLYAEALLQLGQVETARAIVAPIVARYPGDGEAQRVKAAIEAAS</sequence>
<evidence type="ECO:0000313" key="3">
    <source>
        <dbReference type="Proteomes" id="UP001497045"/>
    </source>
</evidence>
<gene>
    <name evidence="2" type="ORF">AAEO60_06070</name>
</gene>
<protein>
    <submittedName>
        <fullName evidence="2">Tetratricopeptide repeat protein</fullName>
    </submittedName>
</protein>